<proteinExistence type="predicted"/>
<evidence type="ECO:0000313" key="2">
    <source>
        <dbReference type="WBParaSite" id="Hba_08902"/>
    </source>
</evidence>
<dbReference type="Proteomes" id="UP000095283">
    <property type="component" value="Unplaced"/>
</dbReference>
<reference evidence="2" key="1">
    <citation type="submission" date="2016-11" db="UniProtKB">
        <authorList>
            <consortium name="WormBaseParasite"/>
        </authorList>
    </citation>
    <scope>IDENTIFICATION</scope>
</reference>
<keyword evidence="1" id="KW-1185">Reference proteome</keyword>
<organism evidence="1 2">
    <name type="scientific">Heterorhabditis bacteriophora</name>
    <name type="common">Entomopathogenic nematode worm</name>
    <dbReference type="NCBI Taxonomy" id="37862"/>
    <lineage>
        <taxon>Eukaryota</taxon>
        <taxon>Metazoa</taxon>
        <taxon>Ecdysozoa</taxon>
        <taxon>Nematoda</taxon>
        <taxon>Chromadorea</taxon>
        <taxon>Rhabditida</taxon>
        <taxon>Rhabditina</taxon>
        <taxon>Rhabditomorpha</taxon>
        <taxon>Strongyloidea</taxon>
        <taxon>Heterorhabditidae</taxon>
        <taxon>Heterorhabditis</taxon>
    </lineage>
</organism>
<protein>
    <submittedName>
        <fullName evidence="2">Beta-glucosidase</fullName>
    </submittedName>
</protein>
<accession>A0A1I7WUS8</accession>
<evidence type="ECO:0000313" key="1">
    <source>
        <dbReference type="Proteomes" id="UP000095283"/>
    </source>
</evidence>
<name>A0A1I7WUS8_HETBA</name>
<dbReference type="WBParaSite" id="Hba_08902">
    <property type="protein sequence ID" value="Hba_08902"/>
    <property type="gene ID" value="Hba_08902"/>
</dbReference>
<dbReference type="AlphaFoldDB" id="A0A1I7WUS8"/>
<sequence length="84" mass="9435">MDEEFGRLFFGLQKPFNSHSLLVAGHDQNYLPDREVGSAQTQQIISYYSIAEKIKSERAGIGTATIPPYAPTTTPRLCRRTLYA</sequence>